<proteinExistence type="predicted"/>
<dbReference type="Gene3D" id="1.10.357.10">
    <property type="entry name" value="Tetracycline Repressor, domain 2"/>
    <property type="match status" value="1"/>
</dbReference>
<name>A0A2R8BGV9_9RHOB</name>
<dbReference type="Proteomes" id="UP000244880">
    <property type="component" value="Unassembled WGS sequence"/>
</dbReference>
<dbReference type="EMBL" id="OMOR01000001">
    <property type="protein sequence ID" value="SPH22365.1"/>
    <property type="molecule type" value="Genomic_DNA"/>
</dbReference>
<dbReference type="AlphaFoldDB" id="A0A2R8BGV9"/>
<protein>
    <recommendedName>
        <fullName evidence="3">HTH tetR-type domain-containing protein</fullName>
    </recommendedName>
</protein>
<organism evidence="1 2">
    <name type="scientific">Ascidiaceihabitans donghaensis</name>
    <dbReference type="NCBI Taxonomy" id="1510460"/>
    <lineage>
        <taxon>Bacteria</taxon>
        <taxon>Pseudomonadati</taxon>
        <taxon>Pseudomonadota</taxon>
        <taxon>Alphaproteobacteria</taxon>
        <taxon>Rhodobacterales</taxon>
        <taxon>Paracoccaceae</taxon>
        <taxon>Ascidiaceihabitans</taxon>
    </lineage>
</organism>
<sequence>MGEMAQRLSKQDWLIHGFDVLRSEGHTGLKADRMVKALGVSRGSFYWHFDDIKSFHAALIAAWRVQINEQVIAQLSQLPDAKDQIKALMVRVFTMSRPLERGIRIWAGVDPLVFQTLADVDGIRQSYAQALLQTIGLPPAIAQSRAQMMMWAYVGHALSTVDVDDPEACAADFTRILTTQVET</sequence>
<reference evidence="1 2" key="1">
    <citation type="submission" date="2018-03" db="EMBL/GenBank/DDBJ databases">
        <authorList>
            <person name="Keele B.F."/>
        </authorList>
    </citation>
    <scope>NUCLEOTIDE SEQUENCE [LARGE SCALE GENOMIC DNA]</scope>
    <source>
        <strain evidence="1 2">CECT 8599</strain>
    </source>
</reference>
<evidence type="ECO:0008006" key="3">
    <source>
        <dbReference type="Google" id="ProtNLM"/>
    </source>
</evidence>
<dbReference type="InterPro" id="IPR009057">
    <property type="entry name" value="Homeodomain-like_sf"/>
</dbReference>
<gene>
    <name evidence="1" type="ORF">ASD8599_03108</name>
</gene>
<evidence type="ECO:0000313" key="2">
    <source>
        <dbReference type="Proteomes" id="UP000244880"/>
    </source>
</evidence>
<evidence type="ECO:0000313" key="1">
    <source>
        <dbReference type="EMBL" id="SPH22365.1"/>
    </source>
</evidence>
<dbReference type="SUPFAM" id="SSF46689">
    <property type="entry name" value="Homeodomain-like"/>
    <property type="match status" value="1"/>
</dbReference>
<keyword evidence="2" id="KW-1185">Reference proteome</keyword>
<accession>A0A2R8BGV9</accession>